<feature type="binding site" evidence="12">
    <location>
        <begin position="89"/>
        <end position="92"/>
    </location>
    <ligand>
        <name>5-phospho-alpha-D-ribose 1-diphosphate</name>
        <dbReference type="ChEBI" id="CHEBI:58017"/>
    </ligand>
</feature>
<dbReference type="PANTHER" id="PTHR43285">
    <property type="entry name" value="ANTHRANILATE PHOSPHORIBOSYLTRANSFERASE"/>
    <property type="match status" value="1"/>
</dbReference>
<dbReference type="InterPro" id="IPR036320">
    <property type="entry name" value="Glycosyl_Trfase_fam3_N_dom_sf"/>
</dbReference>
<organism evidence="15 16">
    <name type="scientific">Enterocloster lavalensis</name>
    <dbReference type="NCBI Taxonomy" id="460384"/>
    <lineage>
        <taxon>Bacteria</taxon>
        <taxon>Bacillati</taxon>
        <taxon>Bacillota</taxon>
        <taxon>Clostridia</taxon>
        <taxon>Lachnospirales</taxon>
        <taxon>Lachnospiraceae</taxon>
        <taxon>Enterocloster</taxon>
    </lineage>
</organism>
<evidence type="ECO:0000256" key="4">
    <source>
        <dbReference type="ARBA" id="ARBA00022676"/>
    </source>
</evidence>
<dbReference type="GeneID" id="93280542"/>
<feature type="binding site" evidence="12">
    <location>
        <position position="79"/>
    </location>
    <ligand>
        <name>anthranilate</name>
        <dbReference type="ChEBI" id="CHEBI:16567"/>
        <label>1</label>
    </ligand>
</feature>
<dbReference type="Gene3D" id="3.40.1030.10">
    <property type="entry name" value="Nucleoside phosphorylase/phosphoribosyltransferase catalytic domain"/>
    <property type="match status" value="1"/>
</dbReference>
<comment type="cofactor">
    <cofactor evidence="12">
        <name>Mg(2+)</name>
        <dbReference type="ChEBI" id="CHEBI:18420"/>
    </cofactor>
    <text evidence="12">Binds 2 magnesium ions per monomer.</text>
</comment>
<keyword evidence="16" id="KW-1185">Reference proteome</keyword>
<feature type="binding site" evidence="12">
    <location>
        <position position="119"/>
    </location>
    <ligand>
        <name>5-phospho-alpha-D-ribose 1-diphosphate</name>
        <dbReference type="ChEBI" id="CHEBI:58017"/>
    </ligand>
</feature>
<evidence type="ECO:0000256" key="7">
    <source>
        <dbReference type="ARBA" id="ARBA00022822"/>
    </source>
</evidence>
<feature type="binding site" evidence="12">
    <location>
        <position position="165"/>
    </location>
    <ligand>
        <name>anthranilate</name>
        <dbReference type="ChEBI" id="CHEBI:16567"/>
        <label>2</label>
    </ligand>
</feature>
<feature type="binding site" evidence="12">
    <location>
        <position position="79"/>
    </location>
    <ligand>
        <name>5-phospho-alpha-D-ribose 1-diphosphate</name>
        <dbReference type="ChEBI" id="CHEBI:58017"/>
    </ligand>
</feature>
<dbReference type="FunFam" id="1.20.970.10:FF:000006">
    <property type="entry name" value="Anthranilate phosphoribosyltransferase"/>
    <property type="match status" value="1"/>
</dbReference>
<keyword evidence="5 12" id="KW-0808">Transferase</keyword>
<feature type="binding site" evidence="12">
    <location>
        <begin position="82"/>
        <end position="83"/>
    </location>
    <ligand>
        <name>5-phospho-alpha-D-ribose 1-diphosphate</name>
        <dbReference type="ChEBI" id="CHEBI:58017"/>
    </ligand>
</feature>
<dbReference type="RefSeq" id="WP_092364539.1">
    <property type="nucleotide sequence ID" value="NZ_CAJJSN010000012.1"/>
</dbReference>
<gene>
    <name evidence="12" type="primary">trpD</name>
    <name evidence="15" type="ORF">SAMN05216313_11317</name>
</gene>
<evidence type="ECO:0000256" key="1">
    <source>
        <dbReference type="ARBA" id="ARBA00004907"/>
    </source>
</evidence>
<reference evidence="16" key="1">
    <citation type="submission" date="2016-10" db="EMBL/GenBank/DDBJ databases">
        <authorList>
            <person name="Varghese N."/>
            <person name="Submissions S."/>
        </authorList>
    </citation>
    <scope>NUCLEOTIDE SEQUENCE [LARGE SCALE GENOMIC DNA]</scope>
    <source>
        <strain evidence="16">NLAE-zl-G277</strain>
    </source>
</reference>
<dbReference type="InterPro" id="IPR017459">
    <property type="entry name" value="Glycosyl_Trfase_fam3_N_dom"/>
</dbReference>
<keyword evidence="8 12" id="KW-0460">Magnesium</keyword>
<evidence type="ECO:0000256" key="3">
    <source>
        <dbReference type="ARBA" id="ARBA00022605"/>
    </source>
</evidence>
<evidence type="ECO:0000256" key="12">
    <source>
        <dbReference type="HAMAP-Rule" id="MF_00211"/>
    </source>
</evidence>
<feature type="binding site" evidence="12">
    <location>
        <position position="225"/>
    </location>
    <ligand>
        <name>Mg(2+)</name>
        <dbReference type="ChEBI" id="CHEBI:18420"/>
        <label>1</label>
    </ligand>
</feature>
<dbReference type="Pfam" id="PF00591">
    <property type="entry name" value="Glycos_transf_3"/>
    <property type="match status" value="1"/>
</dbReference>
<keyword evidence="3 12" id="KW-0028">Amino-acid biosynthesis</keyword>
<keyword evidence="6 12" id="KW-0479">Metal-binding</keyword>
<dbReference type="PANTHER" id="PTHR43285:SF2">
    <property type="entry name" value="ANTHRANILATE PHOSPHORIBOSYLTRANSFERASE"/>
    <property type="match status" value="1"/>
</dbReference>
<feature type="binding site" evidence="12">
    <location>
        <position position="110"/>
    </location>
    <ligand>
        <name>anthranilate</name>
        <dbReference type="ChEBI" id="CHEBI:16567"/>
        <label>1</label>
    </ligand>
</feature>
<comment type="catalytic activity">
    <reaction evidence="10 12">
        <text>N-(5-phospho-beta-D-ribosyl)anthranilate + diphosphate = 5-phospho-alpha-D-ribose 1-diphosphate + anthranilate</text>
        <dbReference type="Rhea" id="RHEA:11768"/>
        <dbReference type="ChEBI" id="CHEBI:16567"/>
        <dbReference type="ChEBI" id="CHEBI:18277"/>
        <dbReference type="ChEBI" id="CHEBI:33019"/>
        <dbReference type="ChEBI" id="CHEBI:58017"/>
        <dbReference type="EC" id="2.4.2.18"/>
    </reaction>
</comment>
<name>A0A1I0GTF4_9FIRM</name>
<evidence type="ECO:0000313" key="15">
    <source>
        <dbReference type="EMBL" id="SET74371.1"/>
    </source>
</evidence>
<sequence length="348" mass="36441">MIQKAIHQLVEGQNLDYEGAKEVMDEIMSGDATQAQISAFLTALRMKGETIDEITACATVMREKAVRLNPPFPVMDIVGTGGDEVGTFNISTTSAFIAAAGGVKVAKHGNRSVSSKSGAADVLEKLGACLSLSADQAEQVLEATGMCFLFAPAYHASMKYAAPVRREIGIRSIFNILGPLANPANASMQLLGVYDPALVEPLAQVLANLGVKRGMVVCGGDGLDEATITGPTHVCEIRFGQLTAYEIAPEQFGLKRCELKDLLGGSPEENAQITKGILSGSLTGPKRDVAVLNAALSLYLGIDDCTIAGCVKTAQDLIDSGAAMMKMVAFVKATQEAAKGEKGEVKAS</sequence>
<feature type="binding site" evidence="12">
    <location>
        <position position="225"/>
    </location>
    <ligand>
        <name>Mg(2+)</name>
        <dbReference type="ChEBI" id="CHEBI:18420"/>
        <label>2</label>
    </ligand>
</feature>
<dbReference type="UniPathway" id="UPA00035">
    <property type="reaction ID" value="UER00041"/>
</dbReference>
<dbReference type="GO" id="GO:0000162">
    <property type="term" value="P:L-tryptophan biosynthetic process"/>
    <property type="evidence" value="ECO:0007669"/>
    <property type="project" value="UniProtKB-UniRule"/>
</dbReference>
<comment type="similarity">
    <text evidence="11">In the C-terminal section; belongs to the anthranilate phosphoribosyltransferase family.</text>
</comment>
<comment type="caution">
    <text evidence="12">Lacks conserved residue(s) required for the propagation of feature annotation.</text>
</comment>
<evidence type="ECO:0000256" key="2">
    <source>
        <dbReference type="ARBA" id="ARBA00011738"/>
    </source>
</evidence>
<evidence type="ECO:0000256" key="5">
    <source>
        <dbReference type="ARBA" id="ARBA00022679"/>
    </source>
</evidence>
<evidence type="ECO:0000256" key="11">
    <source>
        <dbReference type="ARBA" id="ARBA00061188"/>
    </source>
</evidence>
<evidence type="ECO:0000256" key="10">
    <source>
        <dbReference type="ARBA" id="ARBA00052328"/>
    </source>
</evidence>
<dbReference type="Pfam" id="PF02885">
    <property type="entry name" value="Glycos_trans_3N"/>
    <property type="match status" value="1"/>
</dbReference>
<dbReference type="STRING" id="460384.SAMN05216313_11317"/>
<evidence type="ECO:0000259" key="13">
    <source>
        <dbReference type="Pfam" id="PF00591"/>
    </source>
</evidence>
<keyword evidence="7 12" id="KW-0822">Tryptophan biosynthesis</keyword>
<feature type="binding site" evidence="12">
    <location>
        <position position="224"/>
    </location>
    <ligand>
        <name>Mg(2+)</name>
        <dbReference type="ChEBI" id="CHEBI:18420"/>
        <label>2</label>
    </ligand>
</feature>
<feature type="domain" description="Glycosyl transferase family 3" evidence="13">
    <location>
        <begin position="74"/>
        <end position="323"/>
    </location>
</feature>
<dbReference type="InterPro" id="IPR035902">
    <property type="entry name" value="Nuc_phospho_transferase"/>
</dbReference>
<dbReference type="GO" id="GO:0004048">
    <property type="term" value="F:anthranilate phosphoribosyltransferase activity"/>
    <property type="evidence" value="ECO:0007669"/>
    <property type="project" value="UniProtKB-UniRule"/>
</dbReference>
<evidence type="ECO:0000313" key="16">
    <source>
        <dbReference type="Proteomes" id="UP000198508"/>
    </source>
</evidence>
<evidence type="ECO:0000256" key="6">
    <source>
        <dbReference type="ARBA" id="ARBA00022723"/>
    </source>
</evidence>
<dbReference type="EMBL" id="FOIM01000013">
    <property type="protein sequence ID" value="SET74371.1"/>
    <property type="molecule type" value="Genomic_DNA"/>
</dbReference>
<proteinExistence type="inferred from homology"/>
<dbReference type="InterPro" id="IPR000312">
    <property type="entry name" value="Glycosyl_Trfase_fam3"/>
</dbReference>
<comment type="pathway">
    <text evidence="1 12">Amino-acid biosynthesis; L-tryptophan biosynthesis; L-tryptophan from chorismate: step 2/5.</text>
</comment>
<comment type="function">
    <text evidence="12">Catalyzes the transfer of the phosphoribosyl group of 5-phosphorylribose-1-pyrophosphate (PRPP) to anthranilate to yield N-(5'-phosphoribosyl)-anthranilate (PRA).</text>
</comment>
<feature type="binding site" evidence="12">
    <location>
        <begin position="107"/>
        <end position="115"/>
    </location>
    <ligand>
        <name>5-phospho-alpha-D-ribose 1-diphosphate</name>
        <dbReference type="ChEBI" id="CHEBI:58017"/>
    </ligand>
</feature>
<keyword evidence="9 12" id="KW-0057">Aromatic amino acid biosynthesis</keyword>
<feature type="binding site" evidence="12">
    <location>
        <position position="87"/>
    </location>
    <ligand>
        <name>5-phospho-alpha-D-ribose 1-diphosphate</name>
        <dbReference type="ChEBI" id="CHEBI:58017"/>
    </ligand>
</feature>
<dbReference type="SUPFAM" id="SSF47648">
    <property type="entry name" value="Nucleoside phosphorylase/phosphoribosyltransferase N-terminal domain"/>
    <property type="match status" value="1"/>
</dbReference>
<dbReference type="FunFam" id="3.40.1030.10:FF:000002">
    <property type="entry name" value="Anthranilate phosphoribosyltransferase"/>
    <property type="match status" value="1"/>
</dbReference>
<dbReference type="SUPFAM" id="SSF52418">
    <property type="entry name" value="Nucleoside phosphorylase/phosphoribosyltransferase catalytic domain"/>
    <property type="match status" value="1"/>
</dbReference>
<dbReference type="Proteomes" id="UP000198508">
    <property type="component" value="Unassembled WGS sequence"/>
</dbReference>
<protein>
    <recommendedName>
        <fullName evidence="12">Anthranilate phosphoribosyltransferase</fullName>
        <ecNumber evidence="12">2.4.2.18</ecNumber>
    </recommendedName>
</protein>
<dbReference type="GO" id="GO:0005829">
    <property type="term" value="C:cytosol"/>
    <property type="evidence" value="ECO:0007669"/>
    <property type="project" value="TreeGrafter"/>
</dbReference>
<dbReference type="NCBIfam" id="TIGR01245">
    <property type="entry name" value="trpD"/>
    <property type="match status" value="1"/>
</dbReference>
<dbReference type="GO" id="GO:0000287">
    <property type="term" value="F:magnesium ion binding"/>
    <property type="evidence" value="ECO:0007669"/>
    <property type="project" value="UniProtKB-UniRule"/>
</dbReference>
<comment type="similarity">
    <text evidence="12">Belongs to the anthranilate phosphoribosyltransferase family.</text>
</comment>
<feature type="domain" description="Glycosyl transferase family 3 N-terminal" evidence="14">
    <location>
        <begin position="4"/>
        <end position="65"/>
    </location>
</feature>
<evidence type="ECO:0000256" key="8">
    <source>
        <dbReference type="ARBA" id="ARBA00022842"/>
    </source>
</evidence>
<dbReference type="AlphaFoldDB" id="A0A1I0GTF4"/>
<keyword evidence="4 12" id="KW-0328">Glycosyltransferase</keyword>
<dbReference type="EC" id="2.4.2.18" evidence="12"/>
<dbReference type="Gene3D" id="1.20.970.10">
    <property type="entry name" value="Transferase, Pyrimidine Nucleoside Phosphorylase, Chain C"/>
    <property type="match status" value="1"/>
</dbReference>
<accession>A0A1I0GTF4</accession>
<comment type="subunit">
    <text evidence="2 12">Homodimer.</text>
</comment>
<dbReference type="InterPro" id="IPR005940">
    <property type="entry name" value="Anthranilate_Pribosyl_Tfrase"/>
</dbReference>
<dbReference type="HAMAP" id="MF_00211">
    <property type="entry name" value="TrpD"/>
    <property type="match status" value="1"/>
</dbReference>
<evidence type="ECO:0000259" key="14">
    <source>
        <dbReference type="Pfam" id="PF02885"/>
    </source>
</evidence>
<evidence type="ECO:0000256" key="9">
    <source>
        <dbReference type="ARBA" id="ARBA00023141"/>
    </source>
</evidence>
<feature type="binding site" evidence="12">
    <location>
        <position position="91"/>
    </location>
    <ligand>
        <name>Mg(2+)</name>
        <dbReference type="ChEBI" id="CHEBI:18420"/>
        <label>1</label>
    </ligand>
</feature>